<evidence type="ECO:0000256" key="2">
    <source>
        <dbReference type="SAM" id="SignalP"/>
    </source>
</evidence>
<name>A0ABX7RF59_9GAMM</name>
<feature type="region of interest" description="Disordered" evidence="1">
    <location>
        <begin position="118"/>
        <end position="138"/>
    </location>
</feature>
<feature type="signal peptide" evidence="2">
    <location>
        <begin position="1"/>
        <end position="19"/>
    </location>
</feature>
<protein>
    <submittedName>
        <fullName evidence="3">Uncharacterized protein</fullName>
    </submittedName>
</protein>
<feature type="chain" id="PRO_5045619779" evidence="2">
    <location>
        <begin position="20"/>
        <end position="138"/>
    </location>
</feature>
<evidence type="ECO:0000313" key="4">
    <source>
        <dbReference type="Proteomes" id="UP000663400"/>
    </source>
</evidence>
<feature type="compositionally biased region" description="Pro residues" evidence="1">
    <location>
        <begin position="126"/>
        <end position="138"/>
    </location>
</feature>
<dbReference type="RefSeq" id="WP_200605416.1">
    <property type="nucleotide sequence ID" value="NZ_CP071517.1"/>
</dbReference>
<organism evidence="3 4">
    <name type="scientific">Lysobacter arenosi</name>
    <dbReference type="NCBI Taxonomy" id="2795387"/>
    <lineage>
        <taxon>Bacteria</taxon>
        <taxon>Pseudomonadati</taxon>
        <taxon>Pseudomonadota</taxon>
        <taxon>Gammaproteobacteria</taxon>
        <taxon>Lysobacterales</taxon>
        <taxon>Lysobacteraceae</taxon>
        <taxon>Lysobacter</taxon>
    </lineage>
</organism>
<accession>A0ABX7RF59</accession>
<evidence type="ECO:0000256" key="1">
    <source>
        <dbReference type="SAM" id="MobiDB-lite"/>
    </source>
</evidence>
<keyword evidence="2" id="KW-0732">Signal</keyword>
<gene>
    <name evidence="3" type="ORF">HIV01_006005</name>
</gene>
<reference evidence="3 4" key="1">
    <citation type="submission" date="2021-02" db="EMBL/GenBank/DDBJ databases">
        <title>Lysobacter arenosi sp. nov., isolated from soil of gangwondo yeongwol, south Korea.</title>
        <authorList>
            <person name="Kim K.R."/>
            <person name="Kim K.H."/>
            <person name="Jeon C.O."/>
        </authorList>
    </citation>
    <scope>NUCLEOTIDE SEQUENCE [LARGE SCALE GENOMIC DNA]</scope>
    <source>
        <strain evidence="3 4">R7</strain>
    </source>
</reference>
<proteinExistence type="predicted"/>
<evidence type="ECO:0000313" key="3">
    <source>
        <dbReference type="EMBL" id="QSX76051.1"/>
    </source>
</evidence>
<dbReference type="EMBL" id="CP071517">
    <property type="protein sequence ID" value="QSX76051.1"/>
    <property type="molecule type" value="Genomic_DNA"/>
</dbReference>
<keyword evidence="4" id="KW-1185">Reference proteome</keyword>
<sequence>MKSLIVGMCALTLAGGALAQSPKVLVRSNGGEVHVAGRSVEESNSSGAESGDVVVVNGGEAYVTYSNGCTIKVTGSYTIQDAAPTKCPSLGKVGSDTNYAMVGTGIAVAAGAIALAGGGGGDDKPAPLPPPPPKPSSP</sequence>
<dbReference type="Proteomes" id="UP000663400">
    <property type="component" value="Chromosome"/>
</dbReference>